<reference evidence="1 2" key="1">
    <citation type="submission" date="2016-02" db="EMBL/GenBank/DDBJ databases">
        <title>Genome analysis of coral dinoflagellate symbionts highlights evolutionary adaptations to a symbiotic lifestyle.</title>
        <authorList>
            <person name="Aranda M."/>
            <person name="Li Y."/>
            <person name="Liew Y.J."/>
            <person name="Baumgarten S."/>
            <person name="Simakov O."/>
            <person name="Wilson M."/>
            <person name="Piel J."/>
            <person name="Ashoor H."/>
            <person name="Bougouffa S."/>
            <person name="Bajic V.B."/>
            <person name="Ryu T."/>
            <person name="Ravasi T."/>
            <person name="Bayer T."/>
            <person name="Micklem G."/>
            <person name="Kim H."/>
            <person name="Bhak J."/>
            <person name="Lajeunesse T.C."/>
            <person name="Voolstra C.R."/>
        </authorList>
    </citation>
    <scope>NUCLEOTIDE SEQUENCE [LARGE SCALE GENOMIC DNA]</scope>
    <source>
        <strain evidence="1 2">CCMP2467</strain>
    </source>
</reference>
<evidence type="ECO:0000313" key="2">
    <source>
        <dbReference type="Proteomes" id="UP000186817"/>
    </source>
</evidence>
<sequence>MGNPDSLARADLRRDAIGLAAAMTACEKEGLWQMAVNLFAVLGDVRQDVVTYSTAMAAYGRGSQWEAALVLLCDMAVPGQRYQVHEVN</sequence>
<dbReference type="NCBIfam" id="TIGR00756">
    <property type="entry name" value="PPR"/>
    <property type="match status" value="1"/>
</dbReference>
<proteinExistence type="predicted"/>
<dbReference type="Pfam" id="PF01535">
    <property type="entry name" value="PPR"/>
    <property type="match status" value="1"/>
</dbReference>
<keyword evidence="2" id="KW-1185">Reference proteome</keyword>
<dbReference type="InterPro" id="IPR011990">
    <property type="entry name" value="TPR-like_helical_dom_sf"/>
</dbReference>
<comment type="caution">
    <text evidence="1">The sequence shown here is derived from an EMBL/GenBank/DDBJ whole genome shotgun (WGS) entry which is preliminary data.</text>
</comment>
<dbReference type="EMBL" id="LSRX01000145">
    <property type="protein sequence ID" value="OLQ07191.1"/>
    <property type="molecule type" value="Genomic_DNA"/>
</dbReference>
<dbReference type="AlphaFoldDB" id="A0A1Q9EII6"/>
<evidence type="ECO:0000313" key="1">
    <source>
        <dbReference type="EMBL" id="OLQ07191.1"/>
    </source>
</evidence>
<name>A0A1Q9EII6_SYMMI</name>
<dbReference type="Gene3D" id="1.25.40.10">
    <property type="entry name" value="Tetratricopeptide repeat domain"/>
    <property type="match status" value="1"/>
</dbReference>
<organism evidence="1 2">
    <name type="scientific">Symbiodinium microadriaticum</name>
    <name type="common">Dinoflagellate</name>
    <name type="synonym">Zooxanthella microadriatica</name>
    <dbReference type="NCBI Taxonomy" id="2951"/>
    <lineage>
        <taxon>Eukaryota</taxon>
        <taxon>Sar</taxon>
        <taxon>Alveolata</taxon>
        <taxon>Dinophyceae</taxon>
        <taxon>Suessiales</taxon>
        <taxon>Symbiodiniaceae</taxon>
        <taxon>Symbiodinium</taxon>
    </lineage>
</organism>
<dbReference type="Proteomes" id="UP000186817">
    <property type="component" value="Unassembled WGS sequence"/>
</dbReference>
<protein>
    <submittedName>
        <fullName evidence="1">Pentatricopeptide repeat-containing protein, chloroplastic</fullName>
    </submittedName>
</protein>
<dbReference type="InterPro" id="IPR002885">
    <property type="entry name" value="PPR_rpt"/>
</dbReference>
<gene>
    <name evidence="1" type="ORF">AK812_SmicGene9439</name>
</gene>
<dbReference type="OrthoDB" id="430615at2759"/>
<accession>A0A1Q9EII6</accession>